<gene>
    <name evidence="12" type="primary">KAFR0I01440</name>
    <name evidence="12" type="ORF">KAFR_0I01440</name>
</gene>
<evidence type="ECO:0000256" key="10">
    <source>
        <dbReference type="SAM" id="MobiDB-lite"/>
    </source>
</evidence>
<dbReference type="SUPFAM" id="SSF57667">
    <property type="entry name" value="beta-beta-alpha zinc fingers"/>
    <property type="match status" value="2"/>
</dbReference>
<evidence type="ECO:0000256" key="7">
    <source>
        <dbReference type="ARBA" id="ARBA00023242"/>
    </source>
</evidence>
<dbReference type="GO" id="GO:0071469">
    <property type="term" value="P:cellular response to alkaline pH"/>
    <property type="evidence" value="ECO:0007669"/>
    <property type="project" value="EnsemblFungi"/>
</dbReference>
<dbReference type="EMBL" id="HE650829">
    <property type="protein sequence ID" value="CCF59925.1"/>
    <property type="molecule type" value="Genomic_DNA"/>
</dbReference>
<dbReference type="PANTHER" id="PTHR47257">
    <property type="entry name" value="PH-RESPONSE TRANSCRIPTION FACTOR PACC/RIM101"/>
    <property type="match status" value="1"/>
</dbReference>
<feature type="region of interest" description="Disordered" evidence="10">
    <location>
        <begin position="29"/>
        <end position="77"/>
    </location>
</feature>
<dbReference type="FunCoup" id="H2AZX5">
    <property type="interactions" value="1568"/>
</dbReference>
<evidence type="ECO:0000256" key="3">
    <source>
        <dbReference type="ARBA" id="ARBA00022723"/>
    </source>
</evidence>
<dbReference type="STRING" id="1071382.H2AZX5"/>
<dbReference type="PANTHER" id="PTHR47257:SF1">
    <property type="entry name" value="PH-RESPONSE TRANSCRIPTION FACTOR PACC_RIM101"/>
    <property type="match status" value="1"/>
</dbReference>
<dbReference type="GO" id="GO:0008270">
    <property type="term" value="F:zinc ion binding"/>
    <property type="evidence" value="ECO:0007669"/>
    <property type="project" value="UniProtKB-KW"/>
</dbReference>
<dbReference type="SMART" id="SM00355">
    <property type="entry name" value="ZnF_C2H2"/>
    <property type="match status" value="3"/>
</dbReference>
<dbReference type="KEGG" id="kaf:KAFR_0I01440"/>
<dbReference type="GO" id="GO:0030437">
    <property type="term" value="P:ascospore formation"/>
    <property type="evidence" value="ECO:0007669"/>
    <property type="project" value="EnsemblFungi"/>
</dbReference>
<dbReference type="InterPro" id="IPR036236">
    <property type="entry name" value="Znf_C2H2_sf"/>
</dbReference>
<dbReference type="PROSITE" id="PS50157">
    <property type="entry name" value="ZINC_FINGER_C2H2_2"/>
    <property type="match status" value="3"/>
</dbReference>
<dbReference type="eggNOG" id="KOG1721">
    <property type="taxonomic scope" value="Eukaryota"/>
</dbReference>
<evidence type="ECO:0000256" key="5">
    <source>
        <dbReference type="ARBA" id="ARBA00022771"/>
    </source>
</evidence>
<dbReference type="InterPro" id="IPR050806">
    <property type="entry name" value="pacC/RIM101"/>
</dbReference>
<dbReference type="GO" id="GO:0001227">
    <property type="term" value="F:DNA-binding transcription repressor activity, RNA polymerase II-specific"/>
    <property type="evidence" value="ECO:0007669"/>
    <property type="project" value="EnsemblFungi"/>
</dbReference>
<feature type="domain" description="C2H2-type" evidence="11">
    <location>
        <begin position="118"/>
        <end position="148"/>
    </location>
</feature>
<feature type="compositionally biased region" description="Polar residues" evidence="10">
    <location>
        <begin position="63"/>
        <end position="72"/>
    </location>
</feature>
<dbReference type="AlphaFoldDB" id="H2AZX5"/>
<dbReference type="GO" id="GO:0071454">
    <property type="term" value="P:cellular response to anoxia"/>
    <property type="evidence" value="ECO:0007669"/>
    <property type="project" value="EnsemblFungi"/>
</dbReference>
<keyword evidence="4" id="KW-0677">Repeat</keyword>
<dbReference type="GeneID" id="13883561"/>
<comment type="subcellular location">
    <subcellularLocation>
        <location evidence="1">Nucleus</location>
    </subcellularLocation>
</comment>
<feature type="region of interest" description="Disordered" evidence="10">
    <location>
        <begin position="257"/>
        <end position="282"/>
    </location>
</feature>
<evidence type="ECO:0000313" key="13">
    <source>
        <dbReference type="Proteomes" id="UP000005220"/>
    </source>
</evidence>
<dbReference type="GO" id="GO:0009272">
    <property type="term" value="P:fungal-type cell wall biogenesis"/>
    <property type="evidence" value="ECO:0007669"/>
    <property type="project" value="EnsemblFungi"/>
</dbReference>
<evidence type="ECO:0000256" key="1">
    <source>
        <dbReference type="ARBA" id="ARBA00004123"/>
    </source>
</evidence>
<dbReference type="RefSeq" id="XP_003959060.1">
    <property type="nucleotide sequence ID" value="XM_003959011.1"/>
</dbReference>
<evidence type="ECO:0000259" key="11">
    <source>
        <dbReference type="PROSITE" id="PS50157"/>
    </source>
</evidence>
<keyword evidence="13" id="KW-1185">Reference proteome</keyword>
<dbReference type="FunFam" id="3.30.160.60:FF:002343">
    <property type="entry name" value="Zinc finger protein 33A"/>
    <property type="match status" value="1"/>
</dbReference>
<evidence type="ECO:0000256" key="4">
    <source>
        <dbReference type="ARBA" id="ARBA00022737"/>
    </source>
</evidence>
<feature type="domain" description="C2H2-type" evidence="11">
    <location>
        <begin position="184"/>
        <end position="211"/>
    </location>
</feature>
<organism evidence="12 13">
    <name type="scientific">Kazachstania africana (strain ATCC 22294 / BCRC 22015 / CBS 2517 / CECT 1963 / NBRC 1671 / NRRL Y-8276)</name>
    <name type="common">Yeast</name>
    <name type="synonym">Kluyveromyces africanus</name>
    <dbReference type="NCBI Taxonomy" id="1071382"/>
    <lineage>
        <taxon>Eukaryota</taxon>
        <taxon>Fungi</taxon>
        <taxon>Dikarya</taxon>
        <taxon>Ascomycota</taxon>
        <taxon>Saccharomycotina</taxon>
        <taxon>Saccharomycetes</taxon>
        <taxon>Saccharomycetales</taxon>
        <taxon>Saccharomycetaceae</taxon>
        <taxon>Kazachstania</taxon>
    </lineage>
</organism>
<feature type="region of interest" description="Disordered" evidence="10">
    <location>
        <begin position="460"/>
        <end position="487"/>
    </location>
</feature>
<dbReference type="Pfam" id="PF00096">
    <property type="entry name" value="zf-C2H2"/>
    <property type="match status" value="1"/>
</dbReference>
<dbReference type="Gene3D" id="3.30.160.60">
    <property type="entry name" value="Classic Zinc Finger"/>
    <property type="match status" value="2"/>
</dbReference>
<reference evidence="12 13" key="1">
    <citation type="journal article" date="2011" name="Proc. Natl. Acad. Sci. U.S.A.">
        <title>Evolutionary erosion of yeast sex chromosomes by mating-type switching accidents.</title>
        <authorList>
            <person name="Gordon J.L."/>
            <person name="Armisen D."/>
            <person name="Proux-Wera E."/>
            <person name="Oheigeartaigh S.S."/>
            <person name="Byrne K.P."/>
            <person name="Wolfe K.H."/>
        </authorList>
    </citation>
    <scope>NUCLEOTIDE SEQUENCE [LARGE SCALE GENOMIC DNA]</scope>
    <source>
        <strain evidence="13">ATCC 22294 / BCRC 22015 / CBS 2517 / CECT 1963 / NBRC 1671 / NRRL Y-8276</strain>
    </source>
</reference>
<dbReference type="PROSITE" id="PS00028">
    <property type="entry name" value="ZINC_FINGER_C2H2_1"/>
    <property type="match status" value="2"/>
</dbReference>
<dbReference type="OrthoDB" id="6155966at2759"/>
<dbReference type="GO" id="GO:0010973">
    <property type="term" value="P:positive regulation of division septum assembly"/>
    <property type="evidence" value="ECO:0007669"/>
    <property type="project" value="EnsemblFungi"/>
</dbReference>
<evidence type="ECO:0000256" key="9">
    <source>
        <dbReference type="PROSITE-ProRule" id="PRU00042"/>
    </source>
</evidence>
<dbReference type="InParanoid" id="H2AZX5"/>
<keyword evidence="3" id="KW-0479">Metal-binding</keyword>
<protein>
    <recommendedName>
        <fullName evidence="11">C2H2-type domain-containing protein</fullName>
    </recommendedName>
</protein>
<evidence type="ECO:0000256" key="2">
    <source>
        <dbReference type="ARBA" id="ARBA00022491"/>
    </source>
</evidence>
<dbReference type="GO" id="GO:0005634">
    <property type="term" value="C:nucleus"/>
    <property type="evidence" value="ECO:0007669"/>
    <property type="project" value="UniProtKB-SubCell"/>
</dbReference>
<feature type="compositionally biased region" description="Low complexity" evidence="10">
    <location>
        <begin position="267"/>
        <end position="282"/>
    </location>
</feature>
<keyword evidence="6" id="KW-0862">Zinc</keyword>
<evidence type="ECO:0000256" key="8">
    <source>
        <dbReference type="ARBA" id="ARBA00038089"/>
    </source>
</evidence>
<proteinExistence type="inferred from homology"/>
<feature type="domain" description="C2H2-type" evidence="11">
    <location>
        <begin position="154"/>
        <end position="183"/>
    </location>
</feature>
<evidence type="ECO:0000256" key="6">
    <source>
        <dbReference type="ARBA" id="ARBA00022833"/>
    </source>
</evidence>
<dbReference type="Proteomes" id="UP000005220">
    <property type="component" value="Chromosome 9"/>
</dbReference>
<keyword evidence="7" id="KW-0539">Nucleus</keyword>
<evidence type="ECO:0000313" key="12">
    <source>
        <dbReference type="EMBL" id="CCF59925.1"/>
    </source>
</evidence>
<dbReference type="InterPro" id="IPR013087">
    <property type="entry name" value="Znf_C2H2_type"/>
</dbReference>
<dbReference type="HOGENOM" id="CLU_029652_0_0_1"/>
<feature type="compositionally biased region" description="Polar residues" evidence="10">
    <location>
        <begin position="31"/>
        <end position="44"/>
    </location>
</feature>
<name>H2AZX5_KAZAF</name>
<feature type="compositionally biased region" description="Acidic residues" evidence="10">
    <location>
        <begin position="467"/>
        <end position="487"/>
    </location>
</feature>
<dbReference type="GO" id="GO:0045944">
    <property type="term" value="P:positive regulation of transcription by RNA polymerase II"/>
    <property type="evidence" value="ECO:0007669"/>
    <property type="project" value="EnsemblFungi"/>
</dbReference>
<comment type="similarity">
    <text evidence="8">Belongs to the pacC/RIM101 family.</text>
</comment>
<keyword evidence="5 9" id="KW-0863">Zinc-finger</keyword>
<accession>H2AZX5</accession>
<sequence length="536" mass="60258">MMIASLALENILNGEANTLISEVNDLKIDTNNDSNLSTPTSSSIPRLHSNKDSRKNSVHGVLNHTSSTSSGEESAKLPSMNNILNSKDHTFSLSTKGSISSVPSSPSSSSSSADEIKLQCKWNQCKMVFNQPELLYNHLCQDHIGRKSQKNLQLNCQWEHCTIKTEKRDHITSHIRVHIPLKPFKCSNCDKKFKRPQDLKKHLKTHLDATNSIKKKRGPKIGSKRVNKISIVSEEPSFKEFDEIKRSRSVPAIVPKRQGAIAHENSDNNNTNNNNNTGSSPINNVLPPLPMPQNNLSFQHFLTEDINQFDPVYNQRLCSAFRAMIPTQQQQDSNSYGTISPLNMIDSLPRNQTANAAAFFTKLSQNIANSYNQNHYMVPSQVIKPNNQHAKFTTEKYPTIPHLPSISSNLGNNNLLPPMMSRMPMVDGGNLQMQHPGSNITPHLDNPSRFNMIDNAYSSVQRNNGKDDEEEREEDDECDADGNDDNDEIHNFINLVKDYLICSLLEDEYEDDGDEMDSIAHEKEEKVLSKYPAILV</sequence>
<keyword evidence="2" id="KW-0678">Repressor</keyword>